<dbReference type="InterPro" id="IPR021739">
    <property type="entry name" value="SaV-like"/>
</dbReference>
<dbReference type="EMBL" id="WMHZ01000010">
    <property type="protein sequence ID" value="NDO78249.1"/>
    <property type="molecule type" value="Genomic_DNA"/>
</dbReference>
<dbReference type="RefSeq" id="WP_162229615.1">
    <property type="nucleotide sequence ID" value="NZ_WMHZ01000010.1"/>
</dbReference>
<evidence type="ECO:0000313" key="1">
    <source>
        <dbReference type="EMBL" id="NDO78249.1"/>
    </source>
</evidence>
<reference evidence="1 2" key="1">
    <citation type="submission" date="2019-11" db="EMBL/GenBank/DDBJ databases">
        <title>Draft genome sequence of Kocuria indica DP-K7, a methyl red degrading Actinobacterium.</title>
        <authorList>
            <person name="Kumaran S."/>
            <person name="Tischler D."/>
            <person name="Ngo A.C.R."/>
            <person name="Schultes F."/>
        </authorList>
    </citation>
    <scope>NUCLEOTIDE SEQUENCE [LARGE SCALE GENOMIC DNA]</scope>
    <source>
        <strain evidence="1 2">DP-K7</strain>
    </source>
</reference>
<protein>
    <submittedName>
        <fullName evidence="1">DUF3310 domain-containing protein</fullName>
    </submittedName>
</protein>
<dbReference type="AlphaFoldDB" id="A0A6N9QYJ5"/>
<name>A0A6N9QYJ5_9MICC</name>
<organism evidence="1 2">
    <name type="scientific">Kocuria marina subsp. indica</name>
    <dbReference type="NCBI Taxonomy" id="1049583"/>
    <lineage>
        <taxon>Bacteria</taxon>
        <taxon>Bacillati</taxon>
        <taxon>Actinomycetota</taxon>
        <taxon>Actinomycetes</taxon>
        <taxon>Micrococcales</taxon>
        <taxon>Micrococcaceae</taxon>
        <taxon>Kocuria</taxon>
    </lineage>
</organism>
<comment type="caution">
    <text evidence="1">The sequence shown here is derived from an EMBL/GenBank/DDBJ whole genome shotgun (WGS) entry which is preliminary data.</text>
</comment>
<dbReference type="Pfam" id="PF11753">
    <property type="entry name" value="DUF3310"/>
    <property type="match status" value="1"/>
</dbReference>
<evidence type="ECO:0000313" key="2">
    <source>
        <dbReference type="Proteomes" id="UP000471026"/>
    </source>
</evidence>
<dbReference type="Proteomes" id="UP000471026">
    <property type="component" value="Unassembled WGS sequence"/>
</dbReference>
<accession>A0A6N9QYJ5</accession>
<proteinExistence type="predicted"/>
<sequence>MTDLINHPPHYATIQPGFTAECIEYTRHMAFAQGNAMKYLYRAGSKGDVAEDLAKCSWYLRDALDHGLYARVHGTPRIDPNITHKSMAGHLILTGRLREALAGIERIGDRINEYRGEA</sequence>
<gene>
    <name evidence="1" type="ORF">GKZ75_08435</name>
</gene>